<dbReference type="EMBL" id="UINC01040533">
    <property type="protein sequence ID" value="SVB40543.1"/>
    <property type="molecule type" value="Genomic_DNA"/>
</dbReference>
<organism evidence="2">
    <name type="scientific">marine metagenome</name>
    <dbReference type="NCBI Taxonomy" id="408172"/>
    <lineage>
        <taxon>unclassified sequences</taxon>
        <taxon>metagenomes</taxon>
        <taxon>ecological metagenomes</taxon>
    </lineage>
</organism>
<accession>A0A382DSB4</accession>
<evidence type="ECO:0000313" key="2">
    <source>
        <dbReference type="EMBL" id="SVB40543.1"/>
    </source>
</evidence>
<name>A0A382DSB4_9ZZZZ</name>
<dbReference type="AlphaFoldDB" id="A0A382DSB4"/>
<proteinExistence type="predicted"/>
<feature type="non-terminal residue" evidence="2">
    <location>
        <position position="1"/>
    </location>
</feature>
<feature type="non-terminal residue" evidence="2">
    <location>
        <position position="116"/>
    </location>
</feature>
<reference evidence="2" key="1">
    <citation type="submission" date="2018-05" db="EMBL/GenBank/DDBJ databases">
        <authorList>
            <person name="Lanie J.A."/>
            <person name="Ng W.-L."/>
            <person name="Kazmierczak K.M."/>
            <person name="Andrzejewski T.M."/>
            <person name="Davidsen T.M."/>
            <person name="Wayne K.J."/>
            <person name="Tettelin H."/>
            <person name="Glass J.I."/>
            <person name="Rusch D."/>
            <person name="Podicherti R."/>
            <person name="Tsui H.-C.T."/>
            <person name="Winkler M.E."/>
        </authorList>
    </citation>
    <scope>NUCLEOTIDE SEQUENCE</scope>
</reference>
<gene>
    <name evidence="2" type="ORF">METZ01_LOCUS193397</name>
</gene>
<protein>
    <submittedName>
        <fullName evidence="2">Uncharacterized protein</fullName>
    </submittedName>
</protein>
<evidence type="ECO:0000256" key="1">
    <source>
        <dbReference type="SAM" id="MobiDB-lite"/>
    </source>
</evidence>
<sequence length="116" mass="12790">VRRFGGVDGFSAAYRHRQRVASQPRHGGGAEGRVERAWRTRPVTAARGGTQQHHHLQDRQHAVPEAADFPWPRVQAAHPGDLRRRTGRAADLPAPLQRLRRRGSRAGGCSCGHEGV</sequence>
<feature type="region of interest" description="Disordered" evidence="1">
    <location>
        <begin position="1"/>
        <end position="36"/>
    </location>
</feature>